<dbReference type="AlphaFoldDB" id="A0A831UD13"/>
<dbReference type="InterPro" id="IPR010177">
    <property type="entry name" value="Paired_CXXCH_1"/>
</dbReference>
<dbReference type="InterPro" id="IPR036280">
    <property type="entry name" value="Multihaem_cyt_sf"/>
</dbReference>
<proteinExistence type="predicted"/>
<feature type="domain" description="Doubled CXXCH motif" evidence="2">
    <location>
        <begin position="295"/>
        <end position="330"/>
    </location>
</feature>
<name>A0A831UD13_GEOME</name>
<feature type="domain" description="Doubled CXXCH motif" evidence="2">
    <location>
        <begin position="226"/>
        <end position="265"/>
    </location>
</feature>
<protein>
    <submittedName>
        <fullName evidence="3">Cytochrome C</fullName>
    </submittedName>
</protein>
<dbReference type="InterPro" id="IPR051829">
    <property type="entry name" value="Multiheme_Cytochr_ET"/>
</dbReference>
<evidence type="ECO:0000259" key="2">
    <source>
        <dbReference type="Pfam" id="PF09699"/>
    </source>
</evidence>
<dbReference type="Gene3D" id="1.10.1130.10">
    <property type="entry name" value="Flavocytochrome C3, Chain A"/>
    <property type="match status" value="1"/>
</dbReference>
<organism evidence="3">
    <name type="scientific">Geobacter metallireducens</name>
    <dbReference type="NCBI Taxonomy" id="28232"/>
    <lineage>
        <taxon>Bacteria</taxon>
        <taxon>Pseudomonadati</taxon>
        <taxon>Thermodesulfobacteriota</taxon>
        <taxon>Desulfuromonadia</taxon>
        <taxon>Geobacterales</taxon>
        <taxon>Geobacteraceae</taxon>
        <taxon>Geobacter</taxon>
    </lineage>
</organism>
<gene>
    <name evidence="3" type="ORF">ENQ87_10405</name>
</gene>
<comment type="caution">
    <text evidence="3">The sequence shown here is derived from an EMBL/GenBank/DDBJ whole genome shotgun (WGS) entry which is preliminary data.</text>
</comment>
<dbReference type="Pfam" id="PF09699">
    <property type="entry name" value="Paired_CXXCH_1"/>
    <property type="match status" value="3"/>
</dbReference>
<sequence>MSRWGILGITAALLVASAAAAFGGITFIYPAPNAWVERSDHLIIKLNSAEVTGVRIGVNGIVSDMLAVGTPEYRRAFQDFLIVQPVWDRGRNDVTVETFIGNSRAETAQAQIYFAPDAAPSAIPPEFKPYPFHRPELEARCVGCHDMAPSSGKAMSTLAKENPCIGCHRKMLDVKFVHGPAGTYSCVYCHKEKATPRYAVTKREAALCSECHGDKAAEFAKRKYIHGPIAGGMCEVCHDSHGSANYAQLKAPINELCLSCHEAIKKTPHVMRTTTGTGHPVSGVKDPSAPKTGREMSCISCHNPHAGDVRYFFVNNEEDRMMLCQMCHNK</sequence>
<evidence type="ECO:0000256" key="1">
    <source>
        <dbReference type="ARBA" id="ARBA00022729"/>
    </source>
</evidence>
<evidence type="ECO:0000313" key="3">
    <source>
        <dbReference type="EMBL" id="HEN42767.1"/>
    </source>
</evidence>
<dbReference type="NCBIfam" id="TIGR01905">
    <property type="entry name" value="paired_CXXCH_1"/>
    <property type="match status" value="1"/>
</dbReference>
<dbReference type="PANTHER" id="PTHR35038:SF6">
    <property type="entry name" value="SURFACE LOCALIZED DECAHEME CYTOCHROME C LIPOPROTEIN"/>
    <property type="match status" value="1"/>
</dbReference>
<reference evidence="3" key="1">
    <citation type="journal article" date="2020" name="mSystems">
        <title>Genome- and Community-Level Interaction Insights into Carbon Utilization and Element Cycling Functions of Hydrothermarchaeota in Hydrothermal Sediment.</title>
        <authorList>
            <person name="Zhou Z."/>
            <person name="Liu Y."/>
            <person name="Xu W."/>
            <person name="Pan J."/>
            <person name="Luo Z.H."/>
            <person name="Li M."/>
        </authorList>
    </citation>
    <scope>NUCLEOTIDE SEQUENCE [LARGE SCALE GENOMIC DNA]</scope>
    <source>
        <strain evidence="3">SpSt-349</strain>
    </source>
</reference>
<accession>A0A831UD13</accession>
<feature type="domain" description="Doubled CXXCH motif" evidence="2">
    <location>
        <begin position="178"/>
        <end position="216"/>
    </location>
</feature>
<dbReference type="EMBL" id="DSOV01000044">
    <property type="protein sequence ID" value="HEN42767.1"/>
    <property type="molecule type" value="Genomic_DNA"/>
</dbReference>
<dbReference type="GO" id="GO:0016491">
    <property type="term" value="F:oxidoreductase activity"/>
    <property type="evidence" value="ECO:0007669"/>
    <property type="project" value="TreeGrafter"/>
</dbReference>
<keyword evidence="1" id="KW-0732">Signal</keyword>
<dbReference type="SUPFAM" id="SSF48695">
    <property type="entry name" value="Multiheme cytochromes"/>
    <property type="match status" value="1"/>
</dbReference>
<dbReference type="PANTHER" id="PTHR35038">
    <property type="entry name" value="DISSIMILATORY SULFITE REDUCTASE SIRA"/>
    <property type="match status" value="1"/>
</dbReference>
<dbReference type="Gene3D" id="3.90.10.10">
    <property type="entry name" value="Cytochrome C3"/>
    <property type="match status" value="1"/>
</dbReference>